<dbReference type="STRING" id="88036.D8TAQ0"/>
<feature type="compositionally biased region" description="Polar residues" evidence="3">
    <location>
        <begin position="689"/>
        <end position="701"/>
    </location>
</feature>
<dbReference type="InterPro" id="IPR007587">
    <property type="entry name" value="SAPS"/>
</dbReference>
<dbReference type="Pfam" id="PF04499">
    <property type="entry name" value="SAPS"/>
    <property type="match status" value="2"/>
</dbReference>
<dbReference type="PANTHER" id="PTHR12634:SF8">
    <property type="entry name" value="FIERY MOUNTAIN, ISOFORM D"/>
    <property type="match status" value="1"/>
</dbReference>
<evidence type="ECO:0000256" key="2">
    <source>
        <dbReference type="ARBA" id="ARBA00023306"/>
    </source>
</evidence>
<comment type="similarity">
    <text evidence="1">Belongs to the SAPS family.</text>
</comment>
<gene>
    <name evidence="4" type="ORF">SELMODRAFT_448856</name>
</gene>
<evidence type="ECO:0000313" key="5">
    <source>
        <dbReference type="Proteomes" id="UP000001514"/>
    </source>
</evidence>
<proteinExistence type="inferred from homology"/>
<dbReference type="EMBL" id="GL377704">
    <property type="protein sequence ID" value="EFJ06269.1"/>
    <property type="molecule type" value="Genomic_DNA"/>
</dbReference>
<dbReference type="Proteomes" id="UP000001514">
    <property type="component" value="Unassembled WGS sequence"/>
</dbReference>
<dbReference type="GO" id="GO:0009966">
    <property type="term" value="P:regulation of signal transduction"/>
    <property type="evidence" value="ECO:0000318"/>
    <property type="project" value="GO_Central"/>
</dbReference>
<keyword evidence="5" id="KW-1185">Reference proteome</keyword>
<feature type="compositionally biased region" description="Basic and acidic residues" evidence="3">
    <location>
        <begin position="617"/>
        <end position="629"/>
    </location>
</feature>
<feature type="compositionally biased region" description="Basic and acidic residues" evidence="3">
    <location>
        <begin position="406"/>
        <end position="417"/>
    </location>
</feature>
<evidence type="ECO:0000256" key="1">
    <source>
        <dbReference type="ARBA" id="ARBA00006180"/>
    </source>
</evidence>
<dbReference type="InParanoid" id="D8TAQ0"/>
<evidence type="ECO:0000256" key="3">
    <source>
        <dbReference type="SAM" id="MobiDB-lite"/>
    </source>
</evidence>
<accession>D8TAQ0</accession>
<feature type="region of interest" description="Disordered" evidence="3">
    <location>
        <begin position="607"/>
        <end position="701"/>
    </location>
</feature>
<dbReference type="GO" id="GO:0019888">
    <property type="term" value="F:protein phosphatase regulator activity"/>
    <property type="evidence" value="ECO:0000318"/>
    <property type="project" value="GO_Central"/>
</dbReference>
<reference evidence="4 5" key="1">
    <citation type="journal article" date="2011" name="Science">
        <title>The Selaginella genome identifies genetic changes associated with the evolution of vascular plants.</title>
        <authorList>
            <person name="Banks J.A."/>
            <person name="Nishiyama T."/>
            <person name="Hasebe M."/>
            <person name="Bowman J.L."/>
            <person name="Gribskov M."/>
            <person name="dePamphilis C."/>
            <person name="Albert V.A."/>
            <person name="Aono N."/>
            <person name="Aoyama T."/>
            <person name="Ambrose B.A."/>
            <person name="Ashton N.W."/>
            <person name="Axtell M.J."/>
            <person name="Barker E."/>
            <person name="Barker M.S."/>
            <person name="Bennetzen J.L."/>
            <person name="Bonawitz N.D."/>
            <person name="Chapple C."/>
            <person name="Cheng C."/>
            <person name="Correa L.G."/>
            <person name="Dacre M."/>
            <person name="DeBarry J."/>
            <person name="Dreyer I."/>
            <person name="Elias M."/>
            <person name="Engstrom E.M."/>
            <person name="Estelle M."/>
            <person name="Feng L."/>
            <person name="Finet C."/>
            <person name="Floyd S.K."/>
            <person name="Frommer W.B."/>
            <person name="Fujita T."/>
            <person name="Gramzow L."/>
            <person name="Gutensohn M."/>
            <person name="Harholt J."/>
            <person name="Hattori M."/>
            <person name="Heyl A."/>
            <person name="Hirai T."/>
            <person name="Hiwatashi Y."/>
            <person name="Ishikawa M."/>
            <person name="Iwata M."/>
            <person name="Karol K.G."/>
            <person name="Koehler B."/>
            <person name="Kolukisaoglu U."/>
            <person name="Kubo M."/>
            <person name="Kurata T."/>
            <person name="Lalonde S."/>
            <person name="Li K."/>
            <person name="Li Y."/>
            <person name="Litt A."/>
            <person name="Lyons E."/>
            <person name="Manning G."/>
            <person name="Maruyama T."/>
            <person name="Michael T.P."/>
            <person name="Mikami K."/>
            <person name="Miyazaki S."/>
            <person name="Morinaga S."/>
            <person name="Murata T."/>
            <person name="Mueller-Roeber B."/>
            <person name="Nelson D.R."/>
            <person name="Obara M."/>
            <person name="Oguri Y."/>
            <person name="Olmstead R.G."/>
            <person name="Onodera N."/>
            <person name="Petersen B.L."/>
            <person name="Pils B."/>
            <person name="Prigge M."/>
            <person name="Rensing S.A."/>
            <person name="Riano-Pachon D.M."/>
            <person name="Roberts A.W."/>
            <person name="Sato Y."/>
            <person name="Scheller H.V."/>
            <person name="Schulz B."/>
            <person name="Schulz C."/>
            <person name="Shakirov E.V."/>
            <person name="Shibagaki N."/>
            <person name="Shinohara N."/>
            <person name="Shippen D.E."/>
            <person name="Soerensen I."/>
            <person name="Sotooka R."/>
            <person name="Sugimoto N."/>
            <person name="Sugita M."/>
            <person name="Sumikawa N."/>
            <person name="Tanurdzic M."/>
            <person name="Theissen G."/>
            <person name="Ulvskov P."/>
            <person name="Wakazuki S."/>
            <person name="Weng J.K."/>
            <person name="Willats W.W."/>
            <person name="Wipf D."/>
            <person name="Wolf P.G."/>
            <person name="Yang L."/>
            <person name="Zimmer A.D."/>
            <person name="Zhu Q."/>
            <person name="Mitros T."/>
            <person name="Hellsten U."/>
            <person name="Loque D."/>
            <person name="Otillar R."/>
            <person name="Salamov A."/>
            <person name="Schmutz J."/>
            <person name="Shapiro H."/>
            <person name="Lindquist E."/>
            <person name="Lucas S."/>
            <person name="Rokhsar D."/>
            <person name="Grigoriev I.V."/>
        </authorList>
    </citation>
    <scope>NUCLEOTIDE SEQUENCE [LARGE SCALE GENOMIC DNA]</scope>
</reference>
<feature type="region of interest" description="Disordered" evidence="3">
    <location>
        <begin position="402"/>
        <end position="423"/>
    </location>
</feature>
<dbReference type="eggNOG" id="KOG2073">
    <property type="taxonomic scope" value="Eukaryota"/>
</dbReference>
<dbReference type="KEGG" id="smo:SELMODRAFT_448856"/>
<dbReference type="GO" id="GO:0019903">
    <property type="term" value="F:protein phosphatase binding"/>
    <property type="evidence" value="ECO:0007669"/>
    <property type="project" value="InterPro"/>
</dbReference>
<dbReference type="HOGENOM" id="CLU_012598_1_0_1"/>
<dbReference type="SUPFAM" id="SSF48371">
    <property type="entry name" value="ARM repeat"/>
    <property type="match status" value="1"/>
</dbReference>
<protein>
    <submittedName>
        <fullName evidence="4">Uncharacterized protein</fullName>
    </submittedName>
</protein>
<dbReference type="Gramene" id="EFJ06269">
    <property type="protein sequence ID" value="EFJ06269"/>
    <property type="gene ID" value="SELMODRAFT_448856"/>
</dbReference>
<dbReference type="PANTHER" id="PTHR12634">
    <property type="entry name" value="SIT4 YEAST -ASSOCIATING PROTEIN-RELATED"/>
    <property type="match status" value="1"/>
</dbReference>
<evidence type="ECO:0000313" key="4">
    <source>
        <dbReference type="EMBL" id="EFJ06269.1"/>
    </source>
</evidence>
<name>D8TAQ0_SELML</name>
<organism evidence="5">
    <name type="scientific">Selaginella moellendorffii</name>
    <name type="common">Spikemoss</name>
    <dbReference type="NCBI Taxonomy" id="88036"/>
    <lineage>
        <taxon>Eukaryota</taxon>
        <taxon>Viridiplantae</taxon>
        <taxon>Streptophyta</taxon>
        <taxon>Embryophyta</taxon>
        <taxon>Tracheophyta</taxon>
        <taxon>Lycopodiopsida</taxon>
        <taxon>Selaginellales</taxon>
        <taxon>Selaginellaceae</taxon>
        <taxon>Selaginella</taxon>
    </lineage>
</organism>
<sequence>MAGSFWGSNLPNMLESEECTLEEILNEDDVLQSCYRNQDLMKFLQNKDRMKKMISYAIVVPVHDDEKSYKYSFVSSAILSSEVDDILTTLACDEELMESLFSFLVPDYDRDDQQAGNFSRIVIGLLVRKTEELMHYIQNHTEVLQQMVDHIGLTSIMEVLMRLVGANNQIYTYHSEAVQWLAETELIDMLVDKLSSSEKKSEVHANAANTLCTVMRLPQSALALKLSSPRFVTKLFTRALENVNSKAILVHSLSVCISLLEPKGQPSTVVPETLDEMLQTLGEMLKVLDVSKDEASLPTTYGILRPPFGTHRLKARIVEFTAALLRADPDRVGEVLVQHKALQRLLNLFFDYPFNNMLHHHVETVLLTCINYGSSTVVDNLFRDCNLVGRLLEVDKDPYVSNTLHDQQRESRSERKQPPRVGNIGHLTRIANSLTQSENEQVQRYLQDNWSWLKWKSTVLQERNTVENVYQWSCGRPISNHNRPLDSDEDDLCDRDYGISALAGNLTRKVFRYNMFDNDDTEEDAFFEEDSSEVIIKSARLCDEQESGRLFGSDSPWFPFQDDLETNPDVTEDGQNIHFSLADSGSSSSSSGSDGEVVLGEDEDLVDTATSSNQVQHLEREGPRPKRDREEDEEDRQTLVGITSDLEAVDLDSLERKENGESSQFDGGTQDLRPVSDEVLVFEMDISPEQRNGPVTTTSES</sequence>
<keyword evidence="2" id="KW-0131">Cell cycle</keyword>
<dbReference type="AlphaFoldDB" id="D8TAQ0"/>
<dbReference type="InterPro" id="IPR016024">
    <property type="entry name" value="ARM-type_fold"/>
</dbReference>
<dbReference type="OMA" id="FTHAFED"/>